<evidence type="ECO:0000313" key="2">
    <source>
        <dbReference type="EMBL" id="KAK7199528.1"/>
    </source>
</evidence>
<evidence type="ECO:0000256" key="1">
    <source>
        <dbReference type="SAM" id="MobiDB-lite"/>
    </source>
</evidence>
<dbReference type="Proteomes" id="UP001430356">
    <property type="component" value="Unassembled WGS sequence"/>
</dbReference>
<dbReference type="EMBL" id="JAECZO010000546">
    <property type="protein sequence ID" value="KAK7199528.1"/>
    <property type="molecule type" value="Genomic_DNA"/>
</dbReference>
<feature type="region of interest" description="Disordered" evidence="1">
    <location>
        <begin position="92"/>
        <end position="114"/>
    </location>
</feature>
<reference evidence="2 3" key="1">
    <citation type="journal article" date="2021" name="MBio">
        <title>A New Model Trypanosomatid, Novymonas esmeraldas: Genomic Perception of Its 'Candidatus Pandoraea novymonadis' Endosymbiont.</title>
        <authorList>
            <person name="Zakharova A."/>
            <person name="Saura A."/>
            <person name="Butenko A."/>
            <person name="Podesvova L."/>
            <person name="Warmusova S."/>
            <person name="Kostygov A.Y."/>
            <person name="Nenarokova A."/>
            <person name="Lukes J."/>
            <person name="Opperdoes F.R."/>
            <person name="Yurchenko V."/>
        </authorList>
    </citation>
    <scope>NUCLEOTIDE SEQUENCE [LARGE SCALE GENOMIC DNA]</scope>
    <source>
        <strain evidence="2 3">E262AT.01</strain>
    </source>
</reference>
<evidence type="ECO:0000313" key="3">
    <source>
        <dbReference type="Proteomes" id="UP001430356"/>
    </source>
</evidence>
<keyword evidence="3" id="KW-1185">Reference proteome</keyword>
<organism evidence="2 3">
    <name type="scientific">Novymonas esmeraldas</name>
    <dbReference type="NCBI Taxonomy" id="1808958"/>
    <lineage>
        <taxon>Eukaryota</taxon>
        <taxon>Discoba</taxon>
        <taxon>Euglenozoa</taxon>
        <taxon>Kinetoplastea</taxon>
        <taxon>Metakinetoplastina</taxon>
        <taxon>Trypanosomatida</taxon>
        <taxon>Trypanosomatidae</taxon>
        <taxon>Novymonas</taxon>
    </lineage>
</organism>
<sequence>MRYPLRDAQRATWLTYREVARSENDFTGALLPLYLFAAAERESDGQNSGTLDMDQLTPTVGEYVAASAQRRGTSNVPADYKQRHVVLREGWRDIPGLPSSRPPSLRAPYRWRPQ</sequence>
<protein>
    <submittedName>
        <fullName evidence="2">Uncharacterized protein</fullName>
    </submittedName>
</protein>
<dbReference type="AlphaFoldDB" id="A0AAW0F013"/>
<comment type="caution">
    <text evidence="2">The sequence shown here is derived from an EMBL/GenBank/DDBJ whole genome shotgun (WGS) entry which is preliminary data.</text>
</comment>
<accession>A0AAW0F013</accession>
<proteinExistence type="predicted"/>
<gene>
    <name evidence="2" type="ORF">NESM_000930300</name>
</gene>
<feature type="compositionally biased region" description="Low complexity" evidence="1">
    <location>
        <begin position="97"/>
        <end position="106"/>
    </location>
</feature>
<name>A0AAW0F013_9TRYP</name>